<reference evidence="6" key="1">
    <citation type="submission" date="2015-09" db="EMBL/GenBank/DDBJ databases">
        <authorList>
            <consortium name="Pathogen Informatics"/>
        </authorList>
    </citation>
    <scope>NUCLEOTIDE SEQUENCE [LARGE SCALE GENOMIC DNA]</scope>
    <source>
        <strain evidence="6">Lake Konstanz</strain>
    </source>
</reference>
<feature type="region of interest" description="Disordered" evidence="3">
    <location>
        <begin position="127"/>
        <end position="146"/>
    </location>
</feature>
<dbReference type="GO" id="GO:0005737">
    <property type="term" value="C:cytoplasm"/>
    <property type="evidence" value="ECO:0007669"/>
    <property type="project" value="TreeGrafter"/>
</dbReference>
<dbReference type="GO" id="GO:0035556">
    <property type="term" value="P:intracellular signal transduction"/>
    <property type="evidence" value="ECO:0007669"/>
    <property type="project" value="TreeGrafter"/>
</dbReference>
<sequence>MLDQCDQLLTAVIGSAPAPTALAESNVRRQPLPPDTKACPHSGIRGKLEIVAAAANRTLSPSPTAAMTSRTQPPHIESQINYPSDLKKGSCPPSSAPQALPQVLVVGDSIAVAAAAAAAPSMTRFLSGESSSVSSPSSYTSSSHSLHHIAPQMRGTTRNPSSQQHTNTTTPLLPKPTLPSLLVVMNSNEYSFGEEYCGDDGENGGETLPPTATEMNNAEQPNTVIHHLAPHPPHPPPPASRPSRNHSGQQPLPYSAPPMPQNAAAGAIASNPRKNGPLYSTVGTGSERNLSIASQSIVPTEHNNHNKHRQASSMLLDLQCAYSGDDEDVEGGSVGLSPTNATAEDEFACKLPSRHRLHEIHDRLRKVQSLLTFELNRLLTPSALHRPLHTNNNNNSGKNTRSNSFVAKSKSSSIVNRSRSGSGRSNHNHLYFTSPTTPAGESSSLVFPSAQRAPPSSPDVVASGGELPMTTAGDDSMFHPAASAAAAAAGGTFGVGGFHPNGSVSSAFALVEQLTFTAPSSALPHWANGGAGGSLSPATADDFHAMHFASHFVVEEFLSSTTATTTANASGARVARRTPAFSHSNINNKSVVSMEVSVIHPNQEAQVTTTTLTKAKDDFSGNKTINQYLVLDRIGEGACGKVKLAYSLERNITVAIKIVRRAIHRAEVGVQSLGRRRSIKEDTMRREIQLMKRLRHPNLVSLFEVIDDPNAKKLYLVMRFADKGSVGAMREDLT</sequence>
<dbReference type="Proteomes" id="UP000051952">
    <property type="component" value="Unassembled WGS sequence"/>
</dbReference>
<feature type="non-terminal residue" evidence="5">
    <location>
        <position position="734"/>
    </location>
</feature>
<protein>
    <submittedName>
        <fullName evidence="5">Protein kinase, putative</fullName>
    </submittedName>
</protein>
<gene>
    <name evidence="5" type="ORF">BSAL_63040</name>
</gene>
<accession>A0A0S4IRJ7</accession>
<feature type="compositionally biased region" description="Polar residues" evidence="3">
    <location>
        <begin position="154"/>
        <end position="165"/>
    </location>
</feature>
<feature type="compositionally biased region" description="Polar residues" evidence="3">
    <location>
        <begin position="431"/>
        <end position="446"/>
    </location>
</feature>
<evidence type="ECO:0000256" key="1">
    <source>
        <dbReference type="ARBA" id="ARBA00022741"/>
    </source>
</evidence>
<feature type="compositionally biased region" description="Polar residues" evidence="3">
    <location>
        <begin position="213"/>
        <end position="223"/>
    </location>
</feature>
<evidence type="ECO:0000259" key="4">
    <source>
        <dbReference type="PROSITE" id="PS50011"/>
    </source>
</evidence>
<evidence type="ECO:0000256" key="3">
    <source>
        <dbReference type="SAM" id="MobiDB-lite"/>
    </source>
</evidence>
<dbReference type="EMBL" id="CYKH01000339">
    <property type="protein sequence ID" value="CUF49757.1"/>
    <property type="molecule type" value="Genomic_DNA"/>
</dbReference>
<evidence type="ECO:0000313" key="6">
    <source>
        <dbReference type="Proteomes" id="UP000051952"/>
    </source>
</evidence>
<proteinExistence type="predicted"/>
<feature type="region of interest" description="Disordered" evidence="3">
    <location>
        <begin position="152"/>
        <end position="178"/>
    </location>
</feature>
<dbReference type="GO" id="GO:0004674">
    <property type="term" value="F:protein serine/threonine kinase activity"/>
    <property type="evidence" value="ECO:0007669"/>
    <property type="project" value="TreeGrafter"/>
</dbReference>
<name>A0A0S4IRJ7_BODSA</name>
<dbReference type="PROSITE" id="PS50011">
    <property type="entry name" value="PROTEIN_KINASE_DOM"/>
    <property type="match status" value="1"/>
</dbReference>
<keyword evidence="5" id="KW-0418">Kinase</keyword>
<keyword evidence="2" id="KW-0067">ATP-binding</keyword>
<evidence type="ECO:0000256" key="2">
    <source>
        <dbReference type="ARBA" id="ARBA00022840"/>
    </source>
</evidence>
<dbReference type="PANTHER" id="PTHR24346">
    <property type="entry name" value="MAP/MICROTUBULE AFFINITY-REGULATING KINASE"/>
    <property type="match status" value="1"/>
</dbReference>
<dbReference type="GO" id="GO:0005524">
    <property type="term" value="F:ATP binding"/>
    <property type="evidence" value="ECO:0007669"/>
    <property type="project" value="UniProtKB-KW"/>
</dbReference>
<feature type="region of interest" description="Disordered" evidence="3">
    <location>
        <begin position="385"/>
        <end position="461"/>
    </location>
</feature>
<evidence type="ECO:0000313" key="5">
    <source>
        <dbReference type="EMBL" id="CUF49757.1"/>
    </source>
</evidence>
<keyword evidence="5" id="KW-0808">Transferase</keyword>
<feature type="compositionally biased region" description="Pro residues" evidence="3">
    <location>
        <begin position="230"/>
        <end position="240"/>
    </location>
</feature>
<dbReference type="InterPro" id="IPR000719">
    <property type="entry name" value="Prot_kinase_dom"/>
</dbReference>
<dbReference type="OrthoDB" id="68483at2759"/>
<dbReference type="AlphaFoldDB" id="A0A0S4IRJ7"/>
<dbReference type="PANTHER" id="PTHR24346:SF77">
    <property type="entry name" value="SERINE THREONINE PROTEIN KINASE"/>
    <property type="match status" value="1"/>
</dbReference>
<keyword evidence="6" id="KW-1185">Reference proteome</keyword>
<dbReference type="VEuPathDB" id="TriTrypDB:BSAL_63040"/>
<dbReference type="Gene3D" id="3.30.200.20">
    <property type="entry name" value="Phosphorylase Kinase, domain 1"/>
    <property type="match status" value="1"/>
</dbReference>
<dbReference type="Pfam" id="PF00069">
    <property type="entry name" value="Pkinase"/>
    <property type="match status" value="1"/>
</dbReference>
<dbReference type="InterPro" id="IPR011009">
    <property type="entry name" value="Kinase-like_dom_sf"/>
</dbReference>
<feature type="compositionally biased region" description="Low complexity" evidence="3">
    <location>
        <begin position="127"/>
        <end position="144"/>
    </location>
</feature>
<feature type="region of interest" description="Disordered" evidence="3">
    <location>
        <begin position="193"/>
        <end position="283"/>
    </location>
</feature>
<feature type="region of interest" description="Disordered" evidence="3">
    <location>
        <begin position="60"/>
        <end position="79"/>
    </location>
</feature>
<keyword evidence="1" id="KW-0547">Nucleotide-binding</keyword>
<organism evidence="5 6">
    <name type="scientific">Bodo saltans</name>
    <name type="common">Flagellated protozoan</name>
    <dbReference type="NCBI Taxonomy" id="75058"/>
    <lineage>
        <taxon>Eukaryota</taxon>
        <taxon>Discoba</taxon>
        <taxon>Euglenozoa</taxon>
        <taxon>Kinetoplastea</taxon>
        <taxon>Metakinetoplastina</taxon>
        <taxon>Eubodonida</taxon>
        <taxon>Bodonidae</taxon>
        <taxon>Bodo</taxon>
    </lineage>
</organism>
<feature type="domain" description="Protein kinase" evidence="4">
    <location>
        <begin position="628"/>
        <end position="734"/>
    </location>
</feature>
<dbReference type="SUPFAM" id="SSF56112">
    <property type="entry name" value="Protein kinase-like (PK-like)"/>
    <property type="match status" value="1"/>
</dbReference>
<feature type="compositionally biased region" description="Low complexity" evidence="3">
    <location>
        <begin position="391"/>
        <end position="425"/>
    </location>
</feature>